<gene>
    <name evidence="2" type="ORF">HERI1096_LOCUS2334</name>
</gene>
<feature type="compositionally biased region" description="Basic and acidic residues" evidence="1">
    <location>
        <begin position="13"/>
        <end position="22"/>
    </location>
</feature>
<evidence type="ECO:0000313" key="2">
    <source>
        <dbReference type="EMBL" id="CAE0100916.1"/>
    </source>
</evidence>
<reference evidence="2" key="1">
    <citation type="submission" date="2021-01" db="EMBL/GenBank/DDBJ databases">
        <authorList>
            <person name="Corre E."/>
            <person name="Pelletier E."/>
            <person name="Niang G."/>
            <person name="Scheremetjew M."/>
            <person name="Finn R."/>
            <person name="Kale V."/>
            <person name="Holt S."/>
            <person name="Cochrane G."/>
            <person name="Meng A."/>
            <person name="Brown T."/>
            <person name="Cohen L."/>
        </authorList>
    </citation>
    <scope>NUCLEOTIDE SEQUENCE</scope>
    <source>
        <strain evidence="2">CCMP281</strain>
    </source>
</reference>
<organism evidence="2">
    <name type="scientific">Haptolina ericina</name>
    <dbReference type="NCBI Taxonomy" id="156174"/>
    <lineage>
        <taxon>Eukaryota</taxon>
        <taxon>Haptista</taxon>
        <taxon>Haptophyta</taxon>
        <taxon>Prymnesiophyceae</taxon>
        <taxon>Prymnesiales</taxon>
        <taxon>Prymnesiaceae</taxon>
        <taxon>Haptolina</taxon>
    </lineage>
</organism>
<sequence length="263" mass="28815">MATNDDMMQEFAHLQEELERQRAQQRAAQRLDQGGEAGTREDRARRSGADRPGSPSSSGVVFAEGNKVLHDLLGEAVVRKLARDDDPDQKINIEWSRPGKSKKAPLVLHNRWVLPSSLKKLWQAPHQKDDASQQQGNAGQQGLFGAMPDLAAHEHERAAKMKPPVGPRGRQIERRTTKETKVSCASSEAVALQILEIPHDIDLVGQAGPAGGSLSSHLLDERMGTRVELKNPSPSIIHASTSSSQEFKTCKSSAGKWQRPHEG</sequence>
<evidence type="ECO:0000256" key="1">
    <source>
        <dbReference type="SAM" id="MobiDB-lite"/>
    </source>
</evidence>
<feature type="compositionally biased region" description="Low complexity" evidence="1">
    <location>
        <begin position="232"/>
        <end position="244"/>
    </location>
</feature>
<name>A0A7S3ESD2_9EUKA</name>
<feature type="region of interest" description="Disordered" evidence="1">
    <location>
        <begin position="1"/>
        <end position="62"/>
    </location>
</feature>
<proteinExistence type="predicted"/>
<feature type="compositionally biased region" description="Basic and acidic residues" evidence="1">
    <location>
        <begin position="38"/>
        <end position="49"/>
    </location>
</feature>
<accession>A0A7S3ESD2</accession>
<dbReference type="AlphaFoldDB" id="A0A7S3ESD2"/>
<feature type="region of interest" description="Disordered" evidence="1">
    <location>
        <begin position="229"/>
        <end position="263"/>
    </location>
</feature>
<dbReference type="EMBL" id="HBHX01004231">
    <property type="protein sequence ID" value="CAE0100916.1"/>
    <property type="molecule type" value="Transcribed_RNA"/>
</dbReference>
<protein>
    <submittedName>
        <fullName evidence="2">Uncharacterized protein</fullName>
    </submittedName>
</protein>